<evidence type="ECO:0000313" key="2">
    <source>
        <dbReference type="Proteomes" id="UP000190064"/>
    </source>
</evidence>
<keyword evidence="2" id="KW-1185">Reference proteome</keyword>
<evidence type="ECO:0000313" key="1">
    <source>
        <dbReference type="EMBL" id="OOV87093.1"/>
    </source>
</evidence>
<dbReference type="Gene3D" id="2.160.10.10">
    <property type="entry name" value="Hexapeptide repeat proteins"/>
    <property type="match status" value="1"/>
</dbReference>
<sequence length="176" mass="19059">MIYDLGDKRTEFASAEHFVAPSADLIGDIRIEHQASVWFNVTIRADNDRITIGEQSNVQDGSVLHVDNNMPLTLGKGVTIGHKVMLHGCDIGDYSLVGMNAVVLNGAKVGKYCIIGAGAVVKEGMEIPDGSLVVGAPAVIKRQITESQYAMLEASAQHYVDNAALYREQLKPRSDY</sequence>
<dbReference type="AlphaFoldDB" id="A0A1T1HBA5"/>
<accession>A0A1T1HBA5</accession>
<reference evidence="1" key="1">
    <citation type="submission" date="2017-02" db="EMBL/GenBank/DDBJ databases">
        <title>Draft Genome Sequence of the Salt Water Bacterium Oceanospirillum linum ATCC 11336.</title>
        <authorList>
            <person name="Trachtenberg A.M."/>
            <person name="Carney J.G."/>
            <person name="Linnane J.D."/>
            <person name="Rheaume B.A."/>
            <person name="Pitts N.L."/>
            <person name="Mykles D.L."/>
            <person name="Maclea K.S."/>
        </authorList>
    </citation>
    <scope>NUCLEOTIDE SEQUENCE [LARGE SCALE GENOMIC DNA]</scope>
    <source>
        <strain evidence="1">ATCC 11336</strain>
    </source>
</reference>
<protein>
    <submittedName>
        <fullName evidence="1">Gamma carbonic anhydrase family protein</fullName>
    </submittedName>
</protein>
<organism evidence="1 2">
    <name type="scientific">Oceanospirillum linum</name>
    <dbReference type="NCBI Taxonomy" id="966"/>
    <lineage>
        <taxon>Bacteria</taxon>
        <taxon>Pseudomonadati</taxon>
        <taxon>Pseudomonadota</taxon>
        <taxon>Gammaproteobacteria</taxon>
        <taxon>Oceanospirillales</taxon>
        <taxon>Oceanospirillaceae</taxon>
        <taxon>Oceanospirillum</taxon>
    </lineage>
</organism>
<dbReference type="STRING" id="966.BTA35_0208805"/>
<gene>
    <name evidence="1" type="ORF">BTA35_0208805</name>
</gene>
<dbReference type="SUPFAM" id="SSF51161">
    <property type="entry name" value="Trimeric LpxA-like enzymes"/>
    <property type="match status" value="1"/>
</dbReference>
<dbReference type="RefSeq" id="WP_078319446.1">
    <property type="nucleotide sequence ID" value="NZ_FXTS01000003.1"/>
</dbReference>
<dbReference type="PANTHER" id="PTHR13061:SF29">
    <property type="entry name" value="GAMMA CARBONIC ANHYDRASE-LIKE 1, MITOCHONDRIAL-RELATED"/>
    <property type="match status" value="1"/>
</dbReference>
<comment type="caution">
    <text evidence="1">The sequence shown here is derived from an EMBL/GenBank/DDBJ whole genome shotgun (WGS) entry which is preliminary data.</text>
</comment>
<dbReference type="InterPro" id="IPR047324">
    <property type="entry name" value="LbH_gamma_CA-like"/>
</dbReference>
<dbReference type="PANTHER" id="PTHR13061">
    <property type="entry name" value="DYNACTIN SUBUNIT P25"/>
    <property type="match status" value="1"/>
</dbReference>
<dbReference type="InterPro" id="IPR001451">
    <property type="entry name" value="Hexapep"/>
</dbReference>
<dbReference type="Pfam" id="PF00132">
    <property type="entry name" value="Hexapep"/>
    <property type="match status" value="1"/>
</dbReference>
<dbReference type="CDD" id="cd04645">
    <property type="entry name" value="LbH_gamma_CA_like"/>
    <property type="match status" value="1"/>
</dbReference>
<dbReference type="InterPro" id="IPR050484">
    <property type="entry name" value="Transf_Hexapept/Carb_Anhydrase"/>
</dbReference>
<dbReference type="EMBL" id="MTSD02000003">
    <property type="protein sequence ID" value="OOV87093.1"/>
    <property type="molecule type" value="Genomic_DNA"/>
</dbReference>
<name>A0A1T1HBA5_OCELI</name>
<dbReference type="InterPro" id="IPR011004">
    <property type="entry name" value="Trimer_LpxA-like_sf"/>
</dbReference>
<dbReference type="Proteomes" id="UP000190064">
    <property type="component" value="Unassembled WGS sequence"/>
</dbReference>
<proteinExistence type="predicted"/>